<accession>A0A7W9YDB2</accession>
<evidence type="ECO:0000313" key="1">
    <source>
        <dbReference type="EMBL" id="MBB6170037.1"/>
    </source>
</evidence>
<dbReference type="EMBL" id="JACHDS010000001">
    <property type="protein sequence ID" value="MBB6170037.1"/>
    <property type="molecule type" value="Genomic_DNA"/>
</dbReference>
<sequence>MRAEATSDFEREVFDRAVENGEIAPEDYEEAFNRYMKCAEGAGLDETYTKLPSGIYKLVKWDAGGSDDQQANEEHFEKSAECADGTIVRIEAMYLQQVGGTDAHDDPREAAVHCLIEAGVAPADYSVDEFDEDLENGFEGSDFDVTDPATQDCMHTAGYSLGSGD</sequence>
<dbReference type="RefSeq" id="WP_184072401.1">
    <property type="nucleotide sequence ID" value="NZ_JACHDS010000001.1"/>
</dbReference>
<keyword evidence="2" id="KW-1185">Reference proteome</keyword>
<comment type="caution">
    <text evidence="1">The sequence shown here is derived from an EMBL/GenBank/DDBJ whole genome shotgun (WGS) entry which is preliminary data.</text>
</comment>
<organism evidence="1 2">
    <name type="scientific">Nocardiopsis mwathae</name>
    <dbReference type="NCBI Taxonomy" id="1472723"/>
    <lineage>
        <taxon>Bacteria</taxon>
        <taxon>Bacillati</taxon>
        <taxon>Actinomycetota</taxon>
        <taxon>Actinomycetes</taxon>
        <taxon>Streptosporangiales</taxon>
        <taxon>Nocardiopsidaceae</taxon>
        <taxon>Nocardiopsis</taxon>
    </lineage>
</organism>
<reference evidence="1 2" key="1">
    <citation type="submission" date="2020-08" db="EMBL/GenBank/DDBJ databases">
        <title>Sequencing the genomes of 1000 actinobacteria strains.</title>
        <authorList>
            <person name="Klenk H.-P."/>
        </authorList>
    </citation>
    <scope>NUCLEOTIDE SEQUENCE [LARGE SCALE GENOMIC DNA]</scope>
    <source>
        <strain evidence="1 2">DSM 46659</strain>
    </source>
</reference>
<proteinExistence type="predicted"/>
<name>A0A7W9YDB2_9ACTN</name>
<protein>
    <submittedName>
        <fullName evidence="1">Uncharacterized protein</fullName>
    </submittedName>
</protein>
<gene>
    <name evidence="1" type="ORF">HNR23_000097</name>
</gene>
<evidence type="ECO:0000313" key="2">
    <source>
        <dbReference type="Proteomes" id="UP000546642"/>
    </source>
</evidence>
<dbReference type="AlphaFoldDB" id="A0A7W9YDB2"/>
<dbReference type="Proteomes" id="UP000546642">
    <property type="component" value="Unassembled WGS sequence"/>
</dbReference>